<sequence>RGRPLSSGIYFYKIKSGKFVSTKKMILMR</sequence>
<reference evidence="1 2" key="1">
    <citation type="submission" date="2018-06" db="EMBL/GenBank/DDBJ databases">
        <title>Extensive metabolic versatility and redundancy in microbially diverse, dynamic hydrothermal sediments.</title>
        <authorList>
            <person name="Dombrowski N."/>
            <person name="Teske A."/>
            <person name="Baker B.J."/>
        </authorList>
    </citation>
    <scope>NUCLEOTIDE SEQUENCE [LARGE SCALE GENOMIC DNA]</scope>
    <source>
        <strain evidence="1">B10_G13</strain>
    </source>
</reference>
<dbReference type="Proteomes" id="UP000271125">
    <property type="component" value="Unassembled WGS sequence"/>
</dbReference>
<organism evidence="1 2">
    <name type="scientific">candidate division TA06 bacterium</name>
    <dbReference type="NCBI Taxonomy" id="2250710"/>
    <lineage>
        <taxon>Bacteria</taxon>
        <taxon>Bacteria division TA06</taxon>
    </lineage>
</organism>
<dbReference type="EMBL" id="QNBD01000311">
    <property type="protein sequence ID" value="RKX68075.1"/>
    <property type="molecule type" value="Genomic_DNA"/>
</dbReference>
<dbReference type="AlphaFoldDB" id="A0A660SB50"/>
<evidence type="ECO:0008006" key="3">
    <source>
        <dbReference type="Google" id="ProtNLM"/>
    </source>
</evidence>
<evidence type="ECO:0000313" key="2">
    <source>
        <dbReference type="Proteomes" id="UP000271125"/>
    </source>
</evidence>
<proteinExistence type="predicted"/>
<protein>
    <recommendedName>
        <fullName evidence="3">Peptidase S8</fullName>
    </recommendedName>
</protein>
<name>A0A660SB50_UNCT6</name>
<dbReference type="NCBIfam" id="TIGR04183">
    <property type="entry name" value="Por_Secre_tail"/>
    <property type="match status" value="1"/>
</dbReference>
<dbReference type="InterPro" id="IPR026444">
    <property type="entry name" value="Secre_tail"/>
</dbReference>
<evidence type="ECO:0000313" key="1">
    <source>
        <dbReference type="EMBL" id="RKX68075.1"/>
    </source>
</evidence>
<comment type="caution">
    <text evidence="1">The sequence shown here is derived from an EMBL/GenBank/DDBJ whole genome shotgun (WGS) entry which is preliminary data.</text>
</comment>
<gene>
    <name evidence="1" type="ORF">DRP43_06115</name>
</gene>
<accession>A0A660SB50</accession>
<feature type="non-terminal residue" evidence="1">
    <location>
        <position position="1"/>
    </location>
</feature>